<evidence type="ECO:0000313" key="1">
    <source>
        <dbReference type="EMBL" id="GJT06218.1"/>
    </source>
</evidence>
<evidence type="ECO:0000313" key="2">
    <source>
        <dbReference type="Proteomes" id="UP001151760"/>
    </source>
</evidence>
<dbReference type="Proteomes" id="UP001151760">
    <property type="component" value="Unassembled WGS sequence"/>
</dbReference>
<keyword evidence="2" id="KW-1185">Reference proteome</keyword>
<sequence>IVFFSSGSGLTADSSVLTLTLAFLDFGLDFAQSFPFHAQFCHFGLAMPSSEQSNIVNHSEIEITIDSNIIPYSQYLIESQKVAVQNSNSFAQQDELILSVIEQLKTQVVHCTKTNLENKSVNDTLTAELERYKE</sequence>
<gene>
    <name evidence="1" type="ORF">Tco_0840680</name>
</gene>
<accession>A0ABQ5AV16</accession>
<proteinExistence type="predicted"/>
<dbReference type="EMBL" id="BQNB010012650">
    <property type="protein sequence ID" value="GJT06218.1"/>
    <property type="molecule type" value="Genomic_DNA"/>
</dbReference>
<name>A0ABQ5AV16_9ASTR</name>
<protein>
    <submittedName>
        <fullName evidence="1">Uncharacterized protein</fullName>
    </submittedName>
</protein>
<reference evidence="1" key="1">
    <citation type="journal article" date="2022" name="Int. J. Mol. Sci.">
        <title>Draft Genome of Tanacetum Coccineum: Genomic Comparison of Closely Related Tanacetum-Family Plants.</title>
        <authorList>
            <person name="Yamashiro T."/>
            <person name="Shiraishi A."/>
            <person name="Nakayama K."/>
            <person name="Satake H."/>
        </authorList>
    </citation>
    <scope>NUCLEOTIDE SEQUENCE</scope>
</reference>
<comment type="caution">
    <text evidence="1">The sequence shown here is derived from an EMBL/GenBank/DDBJ whole genome shotgun (WGS) entry which is preliminary data.</text>
</comment>
<organism evidence="1 2">
    <name type="scientific">Tanacetum coccineum</name>
    <dbReference type="NCBI Taxonomy" id="301880"/>
    <lineage>
        <taxon>Eukaryota</taxon>
        <taxon>Viridiplantae</taxon>
        <taxon>Streptophyta</taxon>
        <taxon>Embryophyta</taxon>
        <taxon>Tracheophyta</taxon>
        <taxon>Spermatophyta</taxon>
        <taxon>Magnoliopsida</taxon>
        <taxon>eudicotyledons</taxon>
        <taxon>Gunneridae</taxon>
        <taxon>Pentapetalae</taxon>
        <taxon>asterids</taxon>
        <taxon>campanulids</taxon>
        <taxon>Asterales</taxon>
        <taxon>Asteraceae</taxon>
        <taxon>Asteroideae</taxon>
        <taxon>Anthemideae</taxon>
        <taxon>Anthemidinae</taxon>
        <taxon>Tanacetum</taxon>
    </lineage>
</organism>
<feature type="non-terminal residue" evidence="1">
    <location>
        <position position="1"/>
    </location>
</feature>
<reference evidence="1" key="2">
    <citation type="submission" date="2022-01" db="EMBL/GenBank/DDBJ databases">
        <authorList>
            <person name="Yamashiro T."/>
            <person name="Shiraishi A."/>
            <person name="Satake H."/>
            <person name="Nakayama K."/>
        </authorList>
    </citation>
    <scope>NUCLEOTIDE SEQUENCE</scope>
</reference>